<dbReference type="HOGENOM" id="CLU_189760_1_1_9"/>
<name>B8CWG0_HALOH</name>
<dbReference type="Proteomes" id="UP000000719">
    <property type="component" value="Chromosome"/>
</dbReference>
<proteinExistence type="predicted"/>
<dbReference type="KEGG" id="hor:Hore_08730"/>
<dbReference type="RefSeq" id="WP_012635816.1">
    <property type="nucleotide sequence ID" value="NC_011899.1"/>
</dbReference>
<dbReference type="AlphaFoldDB" id="B8CWG0"/>
<accession>B8CWG0</accession>
<sequence length="76" mass="8865">MINYSLYPAEMVFEGWDDFTPEYRIFKVQDDLSLMVEKIGEGRYRIEQVISSDPMVFLKQDFTPGNVIKPGLQLQS</sequence>
<dbReference type="STRING" id="373903.Hore_08730"/>
<reference evidence="1 2" key="1">
    <citation type="journal article" date="2009" name="PLoS ONE">
        <title>Genome analysis of the anaerobic thermohalophilic bacterium Halothermothrix orenii.</title>
        <authorList>
            <person name="Mavromatis K."/>
            <person name="Ivanova N."/>
            <person name="Anderson I."/>
            <person name="Lykidis A."/>
            <person name="Hooper S.D."/>
            <person name="Sun H."/>
            <person name="Kunin V."/>
            <person name="Lapidus A."/>
            <person name="Hugenholtz P."/>
            <person name="Patel B."/>
            <person name="Kyrpides N.C."/>
        </authorList>
    </citation>
    <scope>NUCLEOTIDE SEQUENCE [LARGE SCALE GENOMIC DNA]</scope>
    <source>
        <strain evidence="2">H 168 / OCM 544 / DSM 9562</strain>
    </source>
</reference>
<dbReference type="Pfam" id="PF14035">
    <property type="entry name" value="YlzJ"/>
    <property type="match status" value="1"/>
</dbReference>
<dbReference type="OrthoDB" id="1683573at2"/>
<protein>
    <recommendedName>
        <fullName evidence="3">YlzJ-like protein</fullName>
    </recommendedName>
</protein>
<evidence type="ECO:0000313" key="1">
    <source>
        <dbReference type="EMBL" id="ACL69629.1"/>
    </source>
</evidence>
<dbReference type="InterPro" id="IPR025619">
    <property type="entry name" value="YlzJ"/>
</dbReference>
<gene>
    <name evidence="1" type="ordered locus">Hore_08730</name>
</gene>
<evidence type="ECO:0008006" key="3">
    <source>
        <dbReference type="Google" id="ProtNLM"/>
    </source>
</evidence>
<dbReference type="EMBL" id="CP001098">
    <property type="protein sequence ID" value="ACL69629.1"/>
    <property type="molecule type" value="Genomic_DNA"/>
</dbReference>
<evidence type="ECO:0000313" key="2">
    <source>
        <dbReference type="Proteomes" id="UP000000719"/>
    </source>
</evidence>
<keyword evidence="2" id="KW-1185">Reference proteome</keyword>
<organism evidence="1 2">
    <name type="scientific">Halothermothrix orenii (strain H 168 / OCM 544 / DSM 9562)</name>
    <dbReference type="NCBI Taxonomy" id="373903"/>
    <lineage>
        <taxon>Bacteria</taxon>
        <taxon>Bacillati</taxon>
        <taxon>Bacillota</taxon>
        <taxon>Clostridia</taxon>
        <taxon>Halanaerobiales</taxon>
        <taxon>Halothermotrichaceae</taxon>
        <taxon>Halothermothrix</taxon>
    </lineage>
</organism>